<name>A0A1I8FCG5_9PLAT</name>
<protein>
    <submittedName>
        <fullName evidence="2">Uncharacterized protein</fullName>
    </submittedName>
</protein>
<dbReference type="Proteomes" id="UP000095280">
    <property type="component" value="Unplaced"/>
</dbReference>
<reference evidence="2" key="1">
    <citation type="submission" date="2016-11" db="UniProtKB">
        <authorList>
            <consortium name="WormBaseParasite"/>
        </authorList>
    </citation>
    <scope>IDENTIFICATION</scope>
</reference>
<evidence type="ECO:0000313" key="1">
    <source>
        <dbReference type="Proteomes" id="UP000095280"/>
    </source>
</evidence>
<dbReference type="WBParaSite" id="maker-unitig_29281-snap-gene-0.1-mRNA-1">
    <property type="protein sequence ID" value="maker-unitig_29281-snap-gene-0.1-mRNA-1"/>
    <property type="gene ID" value="maker-unitig_29281-snap-gene-0.1"/>
</dbReference>
<organism evidence="1 2">
    <name type="scientific">Macrostomum lignano</name>
    <dbReference type="NCBI Taxonomy" id="282301"/>
    <lineage>
        <taxon>Eukaryota</taxon>
        <taxon>Metazoa</taxon>
        <taxon>Spiralia</taxon>
        <taxon>Lophotrochozoa</taxon>
        <taxon>Platyhelminthes</taxon>
        <taxon>Rhabditophora</taxon>
        <taxon>Macrostomorpha</taxon>
        <taxon>Macrostomida</taxon>
        <taxon>Macrostomidae</taxon>
        <taxon>Macrostomum</taxon>
    </lineage>
</organism>
<accession>A0A1I8FCG5</accession>
<dbReference type="AlphaFoldDB" id="A0A1I8FCG5"/>
<proteinExistence type="predicted"/>
<keyword evidence="1" id="KW-1185">Reference proteome</keyword>
<evidence type="ECO:0000313" key="2">
    <source>
        <dbReference type="WBParaSite" id="maker-unitig_29281-snap-gene-0.1-mRNA-1"/>
    </source>
</evidence>
<sequence length="33" mass="3747">MEMGAFAFRTSQQRLHGLIKPATASRARIFAWP</sequence>